<evidence type="ECO:0000313" key="2">
    <source>
        <dbReference type="EMBL" id="MBJ7552508.1"/>
    </source>
</evidence>
<feature type="domain" description="Glutaredoxin" evidence="1">
    <location>
        <begin position="14"/>
        <end position="65"/>
    </location>
</feature>
<dbReference type="SUPFAM" id="SSF52833">
    <property type="entry name" value="Thioredoxin-like"/>
    <property type="match status" value="1"/>
</dbReference>
<dbReference type="EMBL" id="JAEMUH010000021">
    <property type="protein sequence ID" value="MBJ7552508.1"/>
    <property type="molecule type" value="Genomic_DNA"/>
</dbReference>
<organism evidence="2 3">
    <name type="scientific">Marinomonas ostreistagni</name>
    <dbReference type="NCBI Taxonomy" id="359209"/>
    <lineage>
        <taxon>Bacteria</taxon>
        <taxon>Pseudomonadati</taxon>
        <taxon>Pseudomonadota</taxon>
        <taxon>Gammaproteobacteria</taxon>
        <taxon>Oceanospirillales</taxon>
        <taxon>Oceanospirillaceae</taxon>
        <taxon>Marinomonas</taxon>
    </lineage>
</organism>
<dbReference type="Pfam" id="PF00462">
    <property type="entry name" value="Glutaredoxin"/>
    <property type="match status" value="1"/>
</dbReference>
<reference evidence="2 3" key="1">
    <citation type="submission" date="2020-12" db="EMBL/GenBank/DDBJ databases">
        <title>Comparative genome analysis of fungal antagonists Marinomonas ostreistagni 398 and M. spartinae 468.</title>
        <authorList>
            <person name="Fields J.L."/>
            <person name="Mavrodi O.V."/>
            <person name="Biber P.D."/>
            <person name="Indest K.J."/>
            <person name="Mavrodi D.V."/>
        </authorList>
    </citation>
    <scope>NUCLEOTIDE SEQUENCE [LARGE SCALE GENOMIC DNA]</scope>
    <source>
        <strain evidence="2 3">USM7</strain>
    </source>
</reference>
<evidence type="ECO:0000313" key="3">
    <source>
        <dbReference type="Proteomes" id="UP000598488"/>
    </source>
</evidence>
<comment type="caution">
    <text evidence="2">The sequence shown here is derived from an EMBL/GenBank/DDBJ whole genome shotgun (WGS) entry which is preliminary data.</text>
</comment>
<name>A0ABS0ZFQ9_9GAMM</name>
<evidence type="ECO:0000259" key="1">
    <source>
        <dbReference type="Pfam" id="PF00462"/>
    </source>
</evidence>
<sequence>MMKHYTLYCSADNEFCNLAKNTLTLNNIDFDTVNVEANSANEALMRVFDGEESKAPKVFYGTEYVGNLGDIQRLFNIAI</sequence>
<dbReference type="InterPro" id="IPR002109">
    <property type="entry name" value="Glutaredoxin"/>
</dbReference>
<dbReference type="Proteomes" id="UP000598488">
    <property type="component" value="Unassembled WGS sequence"/>
</dbReference>
<gene>
    <name evidence="2" type="ORF">JHD44_17640</name>
</gene>
<protein>
    <recommendedName>
        <fullName evidence="1">Glutaredoxin domain-containing protein</fullName>
    </recommendedName>
</protein>
<proteinExistence type="predicted"/>
<dbReference type="Gene3D" id="3.40.30.10">
    <property type="entry name" value="Glutaredoxin"/>
    <property type="match status" value="1"/>
</dbReference>
<dbReference type="RefSeq" id="WP_199464050.1">
    <property type="nucleotide sequence ID" value="NZ_JAEMUH010000021.1"/>
</dbReference>
<keyword evidence="3" id="KW-1185">Reference proteome</keyword>
<accession>A0ABS0ZFQ9</accession>
<dbReference type="PROSITE" id="PS51354">
    <property type="entry name" value="GLUTAREDOXIN_2"/>
    <property type="match status" value="1"/>
</dbReference>
<dbReference type="InterPro" id="IPR036249">
    <property type="entry name" value="Thioredoxin-like_sf"/>
</dbReference>